<dbReference type="AlphaFoldDB" id="A0A8J7V2F1"/>
<accession>A0A8J7V2F1</accession>
<keyword evidence="2" id="KW-1185">Reference proteome</keyword>
<proteinExistence type="predicted"/>
<reference evidence="1" key="1">
    <citation type="submission" date="2021-04" db="EMBL/GenBank/DDBJ databases">
        <authorList>
            <person name="Zhang D.-C."/>
        </authorList>
    </citation>
    <scope>NUCLEOTIDE SEQUENCE</scope>
    <source>
        <strain evidence="1">CGMCC 1.15697</strain>
    </source>
</reference>
<protein>
    <submittedName>
        <fullName evidence="1">Uncharacterized protein</fullName>
    </submittedName>
</protein>
<sequence length="82" mass="9035">MPAALAHTPDTSEELLDELLFWSATLAAHPMNRAARRRVRALCEEARGILKDKRGRERLIAAIDAAEAAAREAHGYRADLEG</sequence>
<evidence type="ECO:0000313" key="1">
    <source>
        <dbReference type="EMBL" id="MBP5857265.1"/>
    </source>
</evidence>
<dbReference type="EMBL" id="JAGMWN010000004">
    <property type="protein sequence ID" value="MBP5857265.1"/>
    <property type="molecule type" value="Genomic_DNA"/>
</dbReference>
<name>A0A8J7V2F1_9PROT</name>
<organism evidence="1 2">
    <name type="scientific">Marivibrio halodurans</name>
    <dbReference type="NCBI Taxonomy" id="2039722"/>
    <lineage>
        <taxon>Bacteria</taxon>
        <taxon>Pseudomonadati</taxon>
        <taxon>Pseudomonadota</taxon>
        <taxon>Alphaproteobacteria</taxon>
        <taxon>Rhodospirillales</taxon>
        <taxon>Rhodospirillaceae</taxon>
        <taxon>Marivibrio</taxon>
    </lineage>
</organism>
<dbReference type="Proteomes" id="UP000672602">
    <property type="component" value="Unassembled WGS sequence"/>
</dbReference>
<dbReference type="RefSeq" id="WP_210681855.1">
    <property type="nucleotide sequence ID" value="NZ_JAGMWN010000004.1"/>
</dbReference>
<comment type="caution">
    <text evidence="1">The sequence shown here is derived from an EMBL/GenBank/DDBJ whole genome shotgun (WGS) entry which is preliminary data.</text>
</comment>
<gene>
    <name evidence="1" type="ORF">KAJ83_09615</name>
</gene>
<evidence type="ECO:0000313" key="2">
    <source>
        <dbReference type="Proteomes" id="UP000672602"/>
    </source>
</evidence>